<sequence length="263" mass="31452">MASKNKIIVHIGDEILYSVIENEIKACGCNKSEFIRNILEEKFKDKIAEAKKSLNNAPKTIKTFERRWSYPLSEEIELTCDWIYSGKRHRSRMLDGRIHGARTFSELYTSNKISGEYTSVFLDLIATTLKELKEHAKKRVENVIPDIFKEKWNNVIDIDNSADINLIFINKVDVNLLWYRNNEVRFHIDIWYQLLQLSFESLDDYRNKYLLRIDLLNIKYLRFKDVATKKHMPTQYERLYYIKTEQKTRLGGFFCWPFLFPKR</sequence>
<dbReference type="AlphaFoldDB" id="A0A7H9S996"/>
<evidence type="ECO:0000313" key="2">
    <source>
        <dbReference type="Proteomes" id="UP000512322"/>
    </source>
</evidence>
<evidence type="ECO:0000313" key="1">
    <source>
        <dbReference type="EMBL" id="QMF66337.1"/>
    </source>
</evidence>
<accession>A0A7H9S996</accession>
<name>A0A7H9S996_ECOLX</name>
<gene>
    <name evidence="1" type="ORF">HVY77_04450</name>
</gene>
<dbReference type="EMBL" id="CP057293">
    <property type="protein sequence ID" value="QMF66337.1"/>
    <property type="molecule type" value="Genomic_DNA"/>
</dbReference>
<protein>
    <submittedName>
        <fullName evidence="1">Uncharacterized protein</fullName>
    </submittedName>
</protein>
<reference evidence="1 2" key="1">
    <citation type="submission" date="2020-06" db="EMBL/GenBank/DDBJ databases">
        <title>REHAB project genomes.</title>
        <authorList>
            <person name="Shaw L.P."/>
        </authorList>
    </citation>
    <scope>NUCLEOTIDE SEQUENCE [LARGE SCALE GENOMIC DNA]</scope>
    <source>
        <strain evidence="1 2">RHB30-C10</strain>
    </source>
</reference>
<organism evidence="1 2">
    <name type="scientific">Escherichia coli</name>
    <dbReference type="NCBI Taxonomy" id="562"/>
    <lineage>
        <taxon>Bacteria</taxon>
        <taxon>Pseudomonadati</taxon>
        <taxon>Pseudomonadota</taxon>
        <taxon>Gammaproteobacteria</taxon>
        <taxon>Enterobacterales</taxon>
        <taxon>Enterobacteriaceae</taxon>
        <taxon>Escherichia</taxon>
    </lineage>
</organism>
<proteinExistence type="predicted"/>
<dbReference type="Proteomes" id="UP000512322">
    <property type="component" value="Chromosome"/>
</dbReference>